<evidence type="ECO:0000259" key="8">
    <source>
        <dbReference type="Pfam" id="PF00561"/>
    </source>
</evidence>
<feature type="transmembrane region" description="Helical" evidence="7">
    <location>
        <begin position="84"/>
        <end position="106"/>
    </location>
</feature>
<evidence type="ECO:0000256" key="5">
    <source>
        <dbReference type="ARBA" id="ARBA00023136"/>
    </source>
</evidence>
<evidence type="ECO:0000256" key="1">
    <source>
        <dbReference type="ARBA" id="ARBA00004370"/>
    </source>
</evidence>
<feature type="transmembrane region" description="Helical" evidence="7">
    <location>
        <begin position="118"/>
        <end position="145"/>
    </location>
</feature>
<feature type="transmembrane region" description="Helical" evidence="7">
    <location>
        <begin position="166"/>
        <end position="188"/>
    </location>
</feature>
<evidence type="ECO:0000313" key="11">
    <source>
        <dbReference type="Proteomes" id="UP001187682"/>
    </source>
</evidence>
<feature type="domain" description="Amino acid transporter transmembrane" evidence="9">
    <location>
        <begin position="12"/>
        <end position="248"/>
    </location>
</feature>
<dbReference type="AlphaFoldDB" id="A0AAE8N5S8"/>
<comment type="subcellular location">
    <subcellularLocation>
        <location evidence="1">Membrane</location>
    </subcellularLocation>
</comment>
<sequence>MKHRGVHNIADAAMVMGGPVAREITSVLFLLTWILATGSGFIGLSQGLKILANGKGCTIVWTMVAAVSTGILSSIRTLGKLAILTWIGFASIFTAVFIVVVGVSVVDRPAAAPPTGPYDLGIVAVGSPGFVAGLVAALNLFSGFGSTSTFMPVIAEMKEPKRFPKALFISQGLLVACYMSFGMVVYMYCGQYIASPSLASAGGTLEKVAYAISVPGFMMTSTLWVHVAAKFLFVRILRNSEHLQKNTLIHWTTWLYVEVAPALAAEGYRVIVPYLRGNGPTTFLHTNTFRSGQQAALGYDIIEILDALKIPSAIFAGYDWGGRGACVAVALWPDRCDGLVSVNSYLIQDLSKAWIPLNSEIEAGFWYFYYFLTPRGEAALAEHPQDIARVVWDKNSPVWNYTEQEFERATETYVNPDYVDVVTQVYRHRLLCAPGDPDYADIEMELRKQPAIRVPAVTLDGLMDGNFPATDGSPSAGNFKRTRIHHQIEGAGHNLPQEKPQAFIDAVIEVAGLS</sequence>
<dbReference type="GO" id="GO:0016787">
    <property type="term" value="F:hydrolase activity"/>
    <property type="evidence" value="ECO:0007669"/>
    <property type="project" value="UniProtKB-KW"/>
</dbReference>
<dbReference type="GO" id="GO:0016020">
    <property type="term" value="C:membrane"/>
    <property type="evidence" value="ECO:0007669"/>
    <property type="project" value="UniProtKB-SubCell"/>
</dbReference>
<evidence type="ECO:0008006" key="12">
    <source>
        <dbReference type="Google" id="ProtNLM"/>
    </source>
</evidence>
<name>A0AAE8N5S8_9PEZI</name>
<keyword evidence="5 7" id="KW-0472">Membrane</keyword>
<evidence type="ECO:0000313" key="10">
    <source>
        <dbReference type="EMBL" id="SPO05382.1"/>
    </source>
</evidence>
<protein>
    <recommendedName>
        <fullName evidence="12">AB hydrolase-1 domain-containing protein</fullName>
    </recommendedName>
</protein>
<organism evidence="10 11">
    <name type="scientific">Cephalotrichum gorgonifer</name>
    <dbReference type="NCBI Taxonomy" id="2041049"/>
    <lineage>
        <taxon>Eukaryota</taxon>
        <taxon>Fungi</taxon>
        <taxon>Dikarya</taxon>
        <taxon>Ascomycota</taxon>
        <taxon>Pezizomycotina</taxon>
        <taxon>Sordariomycetes</taxon>
        <taxon>Hypocreomycetidae</taxon>
        <taxon>Microascales</taxon>
        <taxon>Microascaceae</taxon>
        <taxon>Cephalotrichum</taxon>
    </lineage>
</organism>
<reference evidence="10" key="1">
    <citation type="submission" date="2018-03" db="EMBL/GenBank/DDBJ databases">
        <authorList>
            <person name="Guldener U."/>
        </authorList>
    </citation>
    <scope>NUCLEOTIDE SEQUENCE</scope>
</reference>
<dbReference type="Gene3D" id="3.40.50.1820">
    <property type="entry name" value="alpha/beta hydrolase"/>
    <property type="match status" value="1"/>
</dbReference>
<keyword evidence="2 7" id="KW-0812">Transmembrane</keyword>
<proteinExistence type="inferred from homology"/>
<dbReference type="Pfam" id="PF01490">
    <property type="entry name" value="Aa_trans"/>
    <property type="match status" value="1"/>
</dbReference>
<feature type="transmembrane region" description="Helical" evidence="7">
    <location>
        <begin position="24"/>
        <end position="44"/>
    </location>
</feature>
<feature type="transmembrane region" description="Helical" evidence="7">
    <location>
        <begin position="208"/>
        <end position="233"/>
    </location>
</feature>
<dbReference type="PRINTS" id="PR00412">
    <property type="entry name" value="EPOXHYDRLASE"/>
</dbReference>
<evidence type="ECO:0000256" key="6">
    <source>
        <dbReference type="ARBA" id="ARBA00038334"/>
    </source>
</evidence>
<dbReference type="InterPro" id="IPR000639">
    <property type="entry name" value="Epox_hydrolase-like"/>
</dbReference>
<accession>A0AAE8N5S8</accession>
<dbReference type="EMBL" id="ONZQ02000012">
    <property type="protein sequence ID" value="SPO05382.1"/>
    <property type="molecule type" value="Genomic_DNA"/>
</dbReference>
<dbReference type="SUPFAM" id="SSF53474">
    <property type="entry name" value="alpha/beta-Hydrolases"/>
    <property type="match status" value="1"/>
</dbReference>
<dbReference type="Pfam" id="PF00561">
    <property type="entry name" value="Abhydrolase_1"/>
    <property type="match status" value="1"/>
</dbReference>
<evidence type="ECO:0000256" key="4">
    <source>
        <dbReference type="ARBA" id="ARBA00022989"/>
    </source>
</evidence>
<evidence type="ECO:0000256" key="7">
    <source>
        <dbReference type="SAM" id="Phobius"/>
    </source>
</evidence>
<dbReference type="InterPro" id="IPR013057">
    <property type="entry name" value="AA_transpt_TM"/>
</dbReference>
<comment type="caution">
    <text evidence="10">The sequence shown here is derived from an EMBL/GenBank/DDBJ whole genome shotgun (WGS) entry which is preliminary data.</text>
</comment>
<dbReference type="Proteomes" id="UP001187682">
    <property type="component" value="Unassembled WGS sequence"/>
</dbReference>
<keyword evidence="3" id="KW-0378">Hydrolase</keyword>
<comment type="similarity">
    <text evidence="6">Belongs to the AB hydrolase superfamily. Epoxide hydrolase family.</text>
</comment>
<keyword evidence="11" id="KW-1185">Reference proteome</keyword>
<evidence type="ECO:0000259" key="9">
    <source>
        <dbReference type="Pfam" id="PF01490"/>
    </source>
</evidence>
<dbReference type="PANTHER" id="PTHR43329">
    <property type="entry name" value="EPOXIDE HYDROLASE"/>
    <property type="match status" value="1"/>
</dbReference>
<feature type="domain" description="AB hydrolase-1" evidence="8">
    <location>
        <begin position="254"/>
        <end position="497"/>
    </location>
</feature>
<keyword evidence="4 7" id="KW-1133">Transmembrane helix</keyword>
<gene>
    <name evidence="10" type="ORF">DNG_08069</name>
</gene>
<evidence type="ECO:0000256" key="2">
    <source>
        <dbReference type="ARBA" id="ARBA00022692"/>
    </source>
</evidence>
<feature type="transmembrane region" description="Helical" evidence="7">
    <location>
        <begin position="50"/>
        <end position="72"/>
    </location>
</feature>
<dbReference type="InterPro" id="IPR000073">
    <property type="entry name" value="AB_hydrolase_1"/>
</dbReference>
<dbReference type="InterPro" id="IPR029058">
    <property type="entry name" value="AB_hydrolase_fold"/>
</dbReference>
<evidence type="ECO:0000256" key="3">
    <source>
        <dbReference type="ARBA" id="ARBA00022801"/>
    </source>
</evidence>